<dbReference type="SFLD" id="SFLDS00019">
    <property type="entry name" value="Glutathione_Transferase_(cytos"/>
    <property type="match status" value="1"/>
</dbReference>
<dbReference type="CDD" id="cd03057">
    <property type="entry name" value="GST_N_Beta"/>
    <property type="match status" value="1"/>
</dbReference>
<dbReference type="SFLD" id="SFLDG01150">
    <property type="entry name" value="Main.1:_Beta-like"/>
    <property type="match status" value="1"/>
</dbReference>
<accession>A0A158CTK0</accession>
<proteinExistence type="predicted"/>
<gene>
    <name evidence="3" type="ORF">AWB77_04500</name>
</gene>
<dbReference type="AlphaFoldDB" id="A0A158CTK0"/>
<dbReference type="OrthoDB" id="8772754at2"/>
<dbReference type="InterPro" id="IPR036282">
    <property type="entry name" value="Glutathione-S-Trfase_C_sf"/>
</dbReference>
<dbReference type="InterPro" id="IPR036249">
    <property type="entry name" value="Thioredoxin-like_sf"/>
</dbReference>
<evidence type="ECO:0000259" key="2">
    <source>
        <dbReference type="PROSITE" id="PS50405"/>
    </source>
</evidence>
<dbReference type="Proteomes" id="UP000054903">
    <property type="component" value="Unassembled WGS sequence"/>
</dbReference>
<dbReference type="PANTHER" id="PTHR44051">
    <property type="entry name" value="GLUTATHIONE S-TRANSFERASE-RELATED"/>
    <property type="match status" value="1"/>
</dbReference>
<dbReference type="CDD" id="cd03188">
    <property type="entry name" value="GST_C_Beta"/>
    <property type="match status" value="1"/>
</dbReference>
<evidence type="ECO:0000313" key="4">
    <source>
        <dbReference type="Proteomes" id="UP000054903"/>
    </source>
</evidence>
<dbReference type="InterPro" id="IPR040079">
    <property type="entry name" value="Glutathione_S-Trfase"/>
</dbReference>
<dbReference type="RefSeq" id="WP_061136626.1">
    <property type="nucleotide sequence ID" value="NZ_FCNX02000012.1"/>
</dbReference>
<dbReference type="PROSITE" id="PS50404">
    <property type="entry name" value="GST_NTER"/>
    <property type="match status" value="1"/>
</dbReference>
<dbReference type="STRING" id="1777138.AWB77_04500"/>
<dbReference type="PANTHER" id="PTHR44051:SF8">
    <property type="entry name" value="GLUTATHIONE S-TRANSFERASE GSTA"/>
    <property type="match status" value="1"/>
</dbReference>
<dbReference type="Pfam" id="PF02798">
    <property type="entry name" value="GST_N"/>
    <property type="match status" value="1"/>
</dbReference>
<dbReference type="SFLD" id="SFLDG00358">
    <property type="entry name" value="Main_(cytGST)"/>
    <property type="match status" value="1"/>
</dbReference>
<reference evidence="3" key="1">
    <citation type="submission" date="2016-01" db="EMBL/GenBank/DDBJ databases">
        <authorList>
            <person name="Peeters C."/>
        </authorList>
    </citation>
    <scope>NUCLEOTIDE SEQUENCE</scope>
    <source>
        <strain evidence="3">LMG 29320</strain>
    </source>
</reference>
<dbReference type="InterPro" id="IPR004046">
    <property type="entry name" value="GST_C"/>
</dbReference>
<dbReference type="PROSITE" id="PS50405">
    <property type="entry name" value="GST_CTER"/>
    <property type="match status" value="1"/>
</dbReference>
<dbReference type="EMBL" id="FCNX02000012">
    <property type="protein sequence ID" value="SAK85530.1"/>
    <property type="molecule type" value="Genomic_DNA"/>
</dbReference>
<comment type="caution">
    <text evidence="3">The sequence shown here is derived from an EMBL/GenBank/DDBJ whole genome shotgun (WGS) entry which is preliminary data.</text>
</comment>
<evidence type="ECO:0000313" key="3">
    <source>
        <dbReference type="EMBL" id="SAK85530.1"/>
    </source>
</evidence>
<dbReference type="Gene3D" id="3.40.30.10">
    <property type="entry name" value="Glutaredoxin"/>
    <property type="match status" value="1"/>
</dbReference>
<sequence length="222" mass="25016">MKLYFTPGVCSQAPHIVLREADIEFELVEVNLATKRTSSGEDFANVNPLGYVPVLEVGEGFALREGPAIMQYIADLAPNKYLLPLNGSNDRYRAHEWLNFLTTEIHKGFVPLIYERKMKRFADFAAYNKPKIEKSFALVDKHLAGKEFVMGNTYTAVDSYLWVLCNWGKAPWINSVFDADVDLTHLENLRDWHERIAARPAVADAVAAEWQAARPATSPTKG</sequence>
<dbReference type="Gene3D" id="1.20.1050.10">
    <property type="match status" value="1"/>
</dbReference>
<dbReference type="SUPFAM" id="SSF47616">
    <property type="entry name" value="GST C-terminal domain-like"/>
    <property type="match status" value="1"/>
</dbReference>
<dbReference type="Pfam" id="PF14497">
    <property type="entry name" value="GST_C_3"/>
    <property type="match status" value="1"/>
</dbReference>
<name>A0A158CTK0_9BURK</name>
<feature type="domain" description="GST C-terminal" evidence="2">
    <location>
        <begin position="87"/>
        <end position="216"/>
    </location>
</feature>
<dbReference type="InterPro" id="IPR010987">
    <property type="entry name" value="Glutathione-S-Trfase_C-like"/>
</dbReference>
<dbReference type="InterPro" id="IPR004045">
    <property type="entry name" value="Glutathione_S-Trfase_N"/>
</dbReference>
<keyword evidence="4" id="KW-1185">Reference proteome</keyword>
<evidence type="ECO:0000259" key="1">
    <source>
        <dbReference type="PROSITE" id="PS50404"/>
    </source>
</evidence>
<protein>
    <submittedName>
        <fullName evidence="3">Glutathione S-transferase domain-containing protein</fullName>
    </submittedName>
</protein>
<organism evidence="3 4">
    <name type="scientific">Caballeronia fortuita</name>
    <dbReference type="NCBI Taxonomy" id="1777138"/>
    <lineage>
        <taxon>Bacteria</taxon>
        <taxon>Pseudomonadati</taxon>
        <taxon>Pseudomonadota</taxon>
        <taxon>Betaproteobacteria</taxon>
        <taxon>Burkholderiales</taxon>
        <taxon>Burkholderiaceae</taxon>
        <taxon>Caballeronia</taxon>
    </lineage>
</organism>
<feature type="domain" description="GST N-terminal" evidence="1">
    <location>
        <begin position="1"/>
        <end position="81"/>
    </location>
</feature>
<dbReference type="SUPFAM" id="SSF52833">
    <property type="entry name" value="Thioredoxin-like"/>
    <property type="match status" value="1"/>
</dbReference>